<evidence type="ECO:0000313" key="11">
    <source>
        <dbReference type="EMBL" id="BAQ15822.1"/>
    </source>
</evidence>
<feature type="region of interest" description="Disordered" evidence="8">
    <location>
        <begin position="309"/>
        <end position="348"/>
    </location>
</feature>
<dbReference type="InterPro" id="IPR005490">
    <property type="entry name" value="LD_TPept_cat_dom"/>
</dbReference>
<comment type="pathway">
    <text evidence="1 7">Cell wall biogenesis; peptidoglycan biosynthesis.</text>
</comment>
<organism evidence="11 12">
    <name type="scientific">Methyloceanibacter caenitepidi</name>
    <dbReference type="NCBI Taxonomy" id="1384459"/>
    <lineage>
        <taxon>Bacteria</taxon>
        <taxon>Pseudomonadati</taxon>
        <taxon>Pseudomonadota</taxon>
        <taxon>Alphaproteobacteria</taxon>
        <taxon>Hyphomicrobiales</taxon>
        <taxon>Hyphomicrobiaceae</taxon>
        <taxon>Methyloceanibacter</taxon>
    </lineage>
</organism>
<comment type="similarity">
    <text evidence="2">Belongs to the YkuD family.</text>
</comment>
<dbReference type="GO" id="GO:0071972">
    <property type="term" value="F:peptidoglycan L,D-transpeptidase activity"/>
    <property type="evidence" value="ECO:0007669"/>
    <property type="project" value="TreeGrafter"/>
</dbReference>
<evidence type="ECO:0000256" key="7">
    <source>
        <dbReference type="PROSITE-ProRule" id="PRU01373"/>
    </source>
</evidence>
<feature type="compositionally biased region" description="Basic residues" evidence="8">
    <location>
        <begin position="648"/>
        <end position="657"/>
    </location>
</feature>
<keyword evidence="3" id="KW-0808">Transferase</keyword>
<dbReference type="SUPFAM" id="SSF47090">
    <property type="entry name" value="PGBD-like"/>
    <property type="match status" value="1"/>
</dbReference>
<dbReference type="KEGG" id="mcg:GL4_0353"/>
<protein>
    <recommendedName>
        <fullName evidence="10">L,D-TPase catalytic domain-containing protein</fullName>
    </recommendedName>
</protein>
<dbReference type="InterPro" id="IPR036365">
    <property type="entry name" value="PGBD-like_sf"/>
</dbReference>
<dbReference type="Proteomes" id="UP000031643">
    <property type="component" value="Chromosome"/>
</dbReference>
<dbReference type="GO" id="GO:0005576">
    <property type="term" value="C:extracellular region"/>
    <property type="evidence" value="ECO:0007669"/>
    <property type="project" value="TreeGrafter"/>
</dbReference>
<evidence type="ECO:0000256" key="1">
    <source>
        <dbReference type="ARBA" id="ARBA00004752"/>
    </source>
</evidence>
<dbReference type="GO" id="GO:0071555">
    <property type="term" value="P:cell wall organization"/>
    <property type="evidence" value="ECO:0007669"/>
    <property type="project" value="UniProtKB-UniRule"/>
</dbReference>
<evidence type="ECO:0000256" key="5">
    <source>
        <dbReference type="ARBA" id="ARBA00022984"/>
    </source>
</evidence>
<dbReference type="PANTHER" id="PTHR30582:SF2">
    <property type="entry name" value="L,D-TRANSPEPTIDASE YCIB-RELATED"/>
    <property type="match status" value="1"/>
</dbReference>
<dbReference type="GO" id="GO:0018104">
    <property type="term" value="P:peptidoglycan-protein cross-linking"/>
    <property type="evidence" value="ECO:0007669"/>
    <property type="project" value="TreeGrafter"/>
</dbReference>
<feature type="domain" description="L,D-TPase catalytic" evidence="10">
    <location>
        <begin position="35"/>
        <end position="144"/>
    </location>
</feature>
<dbReference type="Pfam" id="PF03734">
    <property type="entry name" value="YkuD"/>
    <property type="match status" value="1"/>
</dbReference>
<dbReference type="InterPro" id="IPR050979">
    <property type="entry name" value="LD-transpeptidase"/>
</dbReference>
<accession>A0A0A8JZP8</accession>
<keyword evidence="6 7" id="KW-0961">Cell wall biogenesis/degradation</keyword>
<evidence type="ECO:0000313" key="12">
    <source>
        <dbReference type="Proteomes" id="UP000031643"/>
    </source>
</evidence>
<evidence type="ECO:0000256" key="4">
    <source>
        <dbReference type="ARBA" id="ARBA00022960"/>
    </source>
</evidence>
<keyword evidence="9" id="KW-0732">Signal</keyword>
<dbReference type="SUPFAM" id="SSF141523">
    <property type="entry name" value="L,D-transpeptidase catalytic domain-like"/>
    <property type="match status" value="1"/>
</dbReference>
<feature type="signal peptide" evidence="9">
    <location>
        <begin position="1"/>
        <end position="23"/>
    </location>
</feature>
<evidence type="ECO:0000256" key="9">
    <source>
        <dbReference type="SAM" id="SignalP"/>
    </source>
</evidence>
<name>A0A0A8JZP8_9HYPH</name>
<dbReference type="InterPro" id="IPR002477">
    <property type="entry name" value="Peptidoglycan-bd-like"/>
</dbReference>
<dbReference type="EMBL" id="AP014648">
    <property type="protein sequence ID" value="BAQ15822.1"/>
    <property type="molecule type" value="Genomic_DNA"/>
</dbReference>
<dbReference type="NCBIfam" id="NF004785">
    <property type="entry name" value="PRK06132.1-2"/>
    <property type="match status" value="1"/>
</dbReference>
<dbReference type="GO" id="GO:0016740">
    <property type="term" value="F:transferase activity"/>
    <property type="evidence" value="ECO:0007669"/>
    <property type="project" value="UniProtKB-KW"/>
</dbReference>
<feature type="active site" description="Nucleophile" evidence="7">
    <location>
        <position position="120"/>
    </location>
</feature>
<dbReference type="AlphaFoldDB" id="A0A0A8JZP8"/>
<keyword evidence="12" id="KW-1185">Reference proteome</keyword>
<keyword evidence="4 7" id="KW-0133">Cell shape</keyword>
<sequence length="664" mass="70882">MRLSSVSSAALFAAALWAAPAAAEEGAPANADDPMTIVVSLPNQRATIFRGTSVVTTTAVSTGKRGHSTKAGVYSILEKRRRHYSNLYNGAPMPWMQRLTWSGTALHAGVVPGYPASHGCIRLPYSFAPKLFSMTQVGAQVVVAHSAVEPKPISHPALFQPLPPPMPPELLTQTAPAAKPMRKSSNETTPERPFRLPVVFAKATAVTPAPTAGKAAAKLALVPETTGSIPQAESTMQAEGFETPHSLDDTSHHAIDPSAAPFVGSGAHAVAAKSPAKVGDDVSGNAMAGAEIAAVETTDDFMKHQDRLLDREGPKGQDRLGPADKTAATKEPVGAAEEIEPQSKDSDPIADLVSESASQSMPATDSTPTVTAGTLEAAAQQPVTVSLSVLGVNDHPPLPLERPSAMTSRLKAGARAAAVEAADPISQEPLRILVTRRTTRDRTVDVQYMLSDMGYLERQNFDGTRGSATIRALKAFQEDNEMPVTGAFTDDVIKKIYEVAGKEEPAEGQLFVRQKFASVFSTPVSFSNPDKPLGTHLFTIMHFEPGAKQAEWTAISLNDEETAESVLDRITIPDDVRQRISERLTPGSSLIVADTAINSAALPKGADFLVWDTSKGAAVQRASTTPSRAVRKRSTAQRPSYTRERSRSRYSSRRASPRRGFFQF</sequence>
<feature type="active site" description="Proton donor/acceptor" evidence="7">
    <location>
        <position position="107"/>
    </location>
</feature>
<dbReference type="RefSeq" id="WP_052464041.1">
    <property type="nucleotide sequence ID" value="NZ_AP014648.1"/>
</dbReference>
<dbReference type="STRING" id="1384459.GL4_0353"/>
<proteinExistence type="inferred from homology"/>
<dbReference type="OrthoDB" id="463216at2"/>
<evidence type="ECO:0000259" key="10">
    <source>
        <dbReference type="PROSITE" id="PS52029"/>
    </source>
</evidence>
<dbReference type="GO" id="GO:0008360">
    <property type="term" value="P:regulation of cell shape"/>
    <property type="evidence" value="ECO:0007669"/>
    <property type="project" value="UniProtKB-UniRule"/>
</dbReference>
<feature type="region of interest" description="Disordered" evidence="8">
    <location>
        <begin position="620"/>
        <end position="664"/>
    </location>
</feature>
<evidence type="ECO:0000256" key="2">
    <source>
        <dbReference type="ARBA" id="ARBA00005992"/>
    </source>
</evidence>
<dbReference type="InterPro" id="IPR038063">
    <property type="entry name" value="Transpep_catalytic_dom"/>
</dbReference>
<gene>
    <name evidence="11" type="ORF">GL4_0353</name>
</gene>
<dbReference type="InterPro" id="IPR036366">
    <property type="entry name" value="PGBDSf"/>
</dbReference>
<feature type="chain" id="PRO_5002055514" description="L,D-TPase catalytic domain-containing protein" evidence="9">
    <location>
        <begin position="24"/>
        <end position="664"/>
    </location>
</feature>
<reference evidence="11 12" key="1">
    <citation type="submission" date="2014-09" db="EMBL/GenBank/DDBJ databases">
        <title>Genome sequencing of Methyloceanibacter caenitepidi Gela4.</title>
        <authorList>
            <person name="Takeuchi M."/>
            <person name="Susumu S."/>
            <person name="Kamagata Y."/>
            <person name="Oshima K."/>
            <person name="Hattori M."/>
            <person name="Iwasaki W."/>
        </authorList>
    </citation>
    <scope>NUCLEOTIDE SEQUENCE [LARGE SCALE GENOMIC DNA]</scope>
    <source>
        <strain evidence="11 12">Gela4</strain>
    </source>
</reference>
<dbReference type="Gene3D" id="2.40.440.10">
    <property type="entry name" value="L,D-transpeptidase catalytic domain-like"/>
    <property type="match status" value="1"/>
</dbReference>
<dbReference type="CDD" id="cd16913">
    <property type="entry name" value="YkuD_like"/>
    <property type="match status" value="1"/>
</dbReference>
<dbReference type="PANTHER" id="PTHR30582">
    <property type="entry name" value="L,D-TRANSPEPTIDASE"/>
    <property type="match status" value="1"/>
</dbReference>
<dbReference type="Gene3D" id="1.10.101.10">
    <property type="entry name" value="PGBD-like superfamily/PGBD"/>
    <property type="match status" value="1"/>
</dbReference>
<dbReference type="Pfam" id="PF01471">
    <property type="entry name" value="PG_binding_1"/>
    <property type="match status" value="1"/>
</dbReference>
<dbReference type="HOGENOM" id="CLU_025126_0_0_5"/>
<evidence type="ECO:0000256" key="8">
    <source>
        <dbReference type="SAM" id="MobiDB-lite"/>
    </source>
</evidence>
<feature type="compositionally biased region" description="Basic and acidic residues" evidence="8">
    <location>
        <begin position="309"/>
        <end position="322"/>
    </location>
</feature>
<dbReference type="PROSITE" id="PS52029">
    <property type="entry name" value="LD_TPASE"/>
    <property type="match status" value="1"/>
</dbReference>
<keyword evidence="5 7" id="KW-0573">Peptidoglycan synthesis</keyword>
<evidence type="ECO:0000256" key="6">
    <source>
        <dbReference type="ARBA" id="ARBA00023316"/>
    </source>
</evidence>
<evidence type="ECO:0000256" key="3">
    <source>
        <dbReference type="ARBA" id="ARBA00022679"/>
    </source>
</evidence>
<dbReference type="UniPathway" id="UPA00219"/>